<protein>
    <recommendedName>
        <fullName evidence="4">EGF-like domain-containing protein</fullName>
    </recommendedName>
</protein>
<keyword evidence="3" id="KW-1185">Reference proteome</keyword>
<comment type="caution">
    <text evidence="2">The sequence shown here is derived from an EMBL/GenBank/DDBJ whole genome shotgun (WGS) entry which is preliminary data.</text>
</comment>
<evidence type="ECO:0000256" key="1">
    <source>
        <dbReference type="SAM" id="MobiDB-lite"/>
    </source>
</evidence>
<reference evidence="2" key="1">
    <citation type="journal article" date="2022" name="bioRxiv">
        <title>Genomics of Preaxostyla Flagellates Illuminates Evolutionary Transitions and the Path Towards Mitochondrial Loss.</title>
        <authorList>
            <person name="Novak L.V.F."/>
            <person name="Treitli S.C."/>
            <person name="Pyrih J."/>
            <person name="Halakuc P."/>
            <person name="Pipaliya S.V."/>
            <person name="Vacek V."/>
            <person name="Brzon O."/>
            <person name="Soukal P."/>
            <person name="Eme L."/>
            <person name="Dacks J.B."/>
            <person name="Karnkowska A."/>
            <person name="Elias M."/>
            <person name="Hampl V."/>
        </authorList>
    </citation>
    <scope>NUCLEOTIDE SEQUENCE</scope>
    <source>
        <strain evidence="2">RCP-MX</strain>
    </source>
</reference>
<feature type="compositionally biased region" description="Low complexity" evidence="1">
    <location>
        <begin position="12"/>
        <end position="26"/>
    </location>
</feature>
<accession>A0ABQ8UPM4</accession>
<gene>
    <name evidence="2" type="ORF">PAPYR_2581</name>
</gene>
<evidence type="ECO:0008006" key="4">
    <source>
        <dbReference type="Google" id="ProtNLM"/>
    </source>
</evidence>
<evidence type="ECO:0000313" key="2">
    <source>
        <dbReference type="EMBL" id="KAJ4461127.1"/>
    </source>
</evidence>
<name>A0ABQ8UPM4_9EUKA</name>
<dbReference type="Proteomes" id="UP001141327">
    <property type="component" value="Unassembled WGS sequence"/>
</dbReference>
<feature type="region of interest" description="Disordered" evidence="1">
    <location>
        <begin position="210"/>
        <end position="257"/>
    </location>
</feature>
<evidence type="ECO:0000313" key="3">
    <source>
        <dbReference type="Proteomes" id="UP001141327"/>
    </source>
</evidence>
<sequence>MGGVGGGCASAPQGHSHNSHSGSQPGDQVTLRLTATEPLRATAGSPMEVVIAGHPISLTSIPGDAAGGTAFEAAYRLTGADSPGPVGFTVLPTLADLAGNTLEAPLSAPTEGPAVIFFGSNCTLAADCGPNGACVAVAAGTFGCHCPPGARALAARRARPSKACACGSAWTGDHCDTPVADVYRCLTDAECQAAGDLSARCAADGLTTTVEGRRHGPASGDDMKDIAMNPLGSSIDPPTPDPSAAPEGGKEVAADPVAAIAHPPVVVLPQGDALQ</sequence>
<dbReference type="EMBL" id="JAPMOS010000009">
    <property type="protein sequence ID" value="KAJ4461127.1"/>
    <property type="molecule type" value="Genomic_DNA"/>
</dbReference>
<proteinExistence type="predicted"/>
<feature type="region of interest" description="Disordered" evidence="1">
    <location>
        <begin position="1"/>
        <end position="27"/>
    </location>
</feature>
<organism evidence="2 3">
    <name type="scientific">Paratrimastix pyriformis</name>
    <dbReference type="NCBI Taxonomy" id="342808"/>
    <lineage>
        <taxon>Eukaryota</taxon>
        <taxon>Metamonada</taxon>
        <taxon>Preaxostyla</taxon>
        <taxon>Paratrimastigidae</taxon>
        <taxon>Paratrimastix</taxon>
    </lineage>
</organism>